<evidence type="ECO:0000256" key="13">
    <source>
        <dbReference type="SAM" id="SignalP"/>
    </source>
</evidence>
<feature type="region of interest" description="Disordered" evidence="11">
    <location>
        <begin position="277"/>
        <end position="325"/>
    </location>
</feature>
<dbReference type="GO" id="GO:0007166">
    <property type="term" value="P:cell surface receptor signaling pathway"/>
    <property type="evidence" value="ECO:0007669"/>
    <property type="project" value="TreeGrafter"/>
</dbReference>
<dbReference type="InterPro" id="IPR013162">
    <property type="entry name" value="CD80_C2-set"/>
</dbReference>
<dbReference type="Pfam" id="PF07686">
    <property type="entry name" value="V-set"/>
    <property type="match status" value="1"/>
</dbReference>
<proteinExistence type="predicted"/>
<keyword evidence="16" id="KW-1185">Reference proteome</keyword>
<dbReference type="Pfam" id="PF08205">
    <property type="entry name" value="C2-set_2"/>
    <property type="match status" value="1"/>
</dbReference>
<dbReference type="InterPro" id="IPR013783">
    <property type="entry name" value="Ig-like_fold"/>
</dbReference>
<keyword evidence="2" id="KW-1003">Cell membrane</keyword>
<dbReference type="AlphaFoldDB" id="A0AAN8QY59"/>
<dbReference type="InterPro" id="IPR051713">
    <property type="entry name" value="T-cell_Activation_Regulation"/>
</dbReference>
<keyword evidence="3 12" id="KW-0812">Transmembrane</keyword>
<evidence type="ECO:0000256" key="3">
    <source>
        <dbReference type="ARBA" id="ARBA00022692"/>
    </source>
</evidence>
<evidence type="ECO:0000259" key="14">
    <source>
        <dbReference type="PROSITE" id="PS50835"/>
    </source>
</evidence>
<keyword evidence="7" id="KW-1015">Disulfide bond</keyword>
<dbReference type="GO" id="GO:0031295">
    <property type="term" value="P:T cell costimulation"/>
    <property type="evidence" value="ECO:0007669"/>
    <property type="project" value="TreeGrafter"/>
</dbReference>
<dbReference type="InterPro" id="IPR036179">
    <property type="entry name" value="Ig-like_dom_sf"/>
</dbReference>
<evidence type="ECO:0000256" key="6">
    <source>
        <dbReference type="ARBA" id="ARBA00023136"/>
    </source>
</evidence>
<dbReference type="GO" id="GO:0042130">
    <property type="term" value="P:negative regulation of T cell proliferation"/>
    <property type="evidence" value="ECO:0007669"/>
    <property type="project" value="TreeGrafter"/>
</dbReference>
<dbReference type="Proteomes" id="UP001356427">
    <property type="component" value="Unassembled WGS sequence"/>
</dbReference>
<evidence type="ECO:0000313" key="16">
    <source>
        <dbReference type="Proteomes" id="UP001356427"/>
    </source>
</evidence>
<name>A0AAN8QY59_9TELE</name>
<keyword evidence="4 13" id="KW-0732">Signal</keyword>
<evidence type="ECO:0000256" key="11">
    <source>
        <dbReference type="SAM" id="MobiDB-lite"/>
    </source>
</evidence>
<keyword evidence="9" id="KW-0325">Glycoprotein</keyword>
<dbReference type="SUPFAM" id="SSF48726">
    <property type="entry name" value="Immunoglobulin"/>
    <property type="match status" value="2"/>
</dbReference>
<dbReference type="InterPro" id="IPR007110">
    <property type="entry name" value="Ig-like_dom"/>
</dbReference>
<evidence type="ECO:0000256" key="2">
    <source>
        <dbReference type="ARBA" id="ARBA00022475"/>
    </source>
</evidence>
<keyword evidence="6 12" id="KW-0472">Membrane</keyword>
<comment type="caution">
    <text evidence="15">The sequence shown here is derived from an EMBL/GenBank/DDBJ whole genome shotgun (WGS) entry which is preliminary data.</text>
</comment>
<organism evidence="15 16">
    <name type="scientific">Coregonus suidteri</name>
    <dbReference type="NCBI Taxonomy" id="861788"/>
    <lineage>
        <taxon>Eukaryota</taxon>
        <taxon>Metazoa</taxon>
        <taxon>Chordata</taxon>
        <taxon>Craniata</taxon>
        <taxon>Vertebrata</taxon>
        <taxon>Euteleostomi</taxon>
        <taxon>Actinopterygii</taxon>
        <taxon>Neopterygii</taxon>
        <taxon>Teleostei</taxon>
        <taxon>Protacanthopterygii</taxon>
        <taxon>Salmoniformes</taxon>
        <taxon>Salmonidae</taxon>
        <taxon>Coregoninae</taxon>
        <taxon>Coregonus</taxon>
    </lineage>
</organism>
<reference evidence="15 16" key="1">
    <citation type="submission" date="2021-04" db="EMBL/GenBank/DDBJ databases">
        <authorList>
            <person name="De Guttry C."/>
            <person name="Zahm M."/>
            <person name="Klopp C."/>
            <person name="Cabau C."/>
            <person name="Louis A."/>
            <person name="Berthelot C."/>
            <person name="Parey E."/>
            <person name="Roest Crollius H."/>
            <person name="Montfort J."/>
            <person name="Robinson-Rechavi M."/>
            <person name="Bucao C."/>
            <person name="Bouchez O."/>
            <person name="Gislard M."/>
            <person name="Lluch J."/>
            <person name="Milhes M."/>
            <person name="Lampietro C."/>
            <person name="Lopez Roques C."/>
            <person name="Donnadieu C."/>
            <person name="Braasch I."/>
            <person name="Desvignes T."/>
            <person name="Postlethwait J."/>
            <person name="Bobe J."/>
            <person name="Wedekind C."/>
            <person name="Guiguen Y."/>
        </authorList>
    </citation>
    <scope>NUCLEOTIDE SEQUENCE [LARGE SCALE GENOMIC DNA]</scope>
    <source>
        <strain evidence="15">Cs_M1</strain>
        <tissue evidence="15">Blood</tissue>
    </source>
</reference>
<accession>A0AAN8QY59</accession>
<evidence type="ECO:0000256" key="5">
    <source>
        <dbReference type="ARBA" id="ARBA00022989"/>
    </source>
</evidence>
<dbReference type="GO" id="GO:0071222">
    <property type="term" value="P:cellular response to lipopolysaccharide"/>
    <property type="evidence" value="ECO:0007669"/>
    <property type="project" value="TreeGrafter"/>
</dbReference>
<dbReference type="SMART" id="SM00409">
    <property type="entry name" value="IG"/>
    <property type="match status" value="1"/>
</dbReference>
<evidence type="ECO:0000256" key="12">
    <source>
        <dbReference type="SAM" id="Phobius"/>
    </source>
</evidence>
<gene>
    <name evidence="15" type="ORF">J4Q44_G00146220</name>
</gene>
<keyword evidence="10" id="KW-0393">Immunoglobulin domain</keyword>
<feature type="transmembrane region" description="Helical" evidence="12">
    <location>
        <begin position="244"/>
        <end position="268"/>
    </location>
</feature>
<feature type="domain" description="Ig-like" evidence="14">
    <location>
        <begin position="148"/>
        <end position="224"/>
    </location>
</feature>
<dbReference type="Gene3D" id="2.60.40.10">
    <property type="entry name" value="Immunoglobulins"/>
    <property type="match status" value="2"/>
</dbReference>
<dbReference type="PROSITE" id="PS50835">
    <property type="entry name" value="IG_LIKE"/>
    <property type="match status" value="2"/>
</dbReference>
<feature type="chain" id="PRO_5042860852" description="Ig-like domain-containing protein" evidence="13">
    <location>
        <begin position="26"/>
        <end position="325"/>
    </location>
</feature>
<dbReference type="GO" id="GO:0009897">
    <property type="term" value="C:external side of plasma membrane"/>
    <property type="evidence" value="ECO:0007669"/>
    <property type="project" value="TreeGrafter"/>
</dbReference>
<dbReference type="InterPro" id="IPR013106">
    <property type="entry name" value="Ig_V-set"/>
</dbReference>
<evidence type="ECO:0000256" key="1">
    <source>
        <dbReference type="ARBA" id="ARBA00004251"/>
    </source>
</evidence>
<evidence type="ECO:0000313" key="15">
    <source>
        <dbReference type="EMBL" id="KAK6315093.1"/>
    </source>
</evidence>
<evidence type="ECO:0000256" key="7">
    <source>
        <dbReference type="ARBA" id="ARBA00023157"/>
    </source>
</evidence>
<feature type="compositionally biased region" description="Basic and acidic residues" evidence="11">
    <location>
        <begin position="277"/>
        <end position="289"/>
    </location>
</feature>
<dbReference type="InterPro" id="IPR003599">
    <property type="entry name" value="Ig_sub"/>
</dbReference>
<evidence type="ECO:0000256" key="9">
    <source>
        <dbReference type="ARBA" id="ARBA00023180"/>
    </source>
</evidence>
<feature type="compositionally biased region" description="Polar residues" evidence="11">
    <location>
        <begin position="310"/>
        <end position="325"/>
    </location>
</feature>
<feature type="domain" description="Ig-like" evidence="14">
    <location>
        <begin position="35"/>
        <end position="110"/>
    </location>
</feature>
<dbReference type="GO" id="GO:0042102">
    <property type="term" value="P:positive regulation of T cell proliferation"/>
    <property type="evidence" value="ECO:0007669"/>
    <property type="project" value="TreeGrafter"/>
</dbReference>
<sequence length="325" mass="35667">METYRTHFVMWTVLGLTAVFISASAQSDVQAIVEQKVLLQCPCVKRNEKMNIHWQLEEHTTVLYHDGSHNNTTIGNGYENRVRLFLNEDKDNCSLLLSGITVADNGVYKCSYTANAYVYKNVILHVAASYSVYMDLVSDQASACSGGGEGSGVYQCKASGGYPEGQIHWELDGHPLVNPSRRDVTHLDNFTGLYSLTSNLTIELNKGEKLQCVVENTALASNLTSNSSCNQKLVSMGTSSPDKVVVAGVVAVSLVVMFIVGVPLMFLLTRCCRHERSTQRDTERQERGETQSLNAYENDSARMCGASPPSDATISLQLTDNKMEG</sequence>
<dbReference type="PANTHER" id="PTHR25466:SF2">
    <property type="entry name" value="T-LYMPHOCYTE ACTIVATION ANTIGEN CD86"/>
    <property type="match status" value="1"/>
</dbReference>
<evidence type="ECO:0000256" key="4">
    <source>
        <dbReference type="ARBA" id="ARBA00022729"/>
    </source>
</evidence>
<dbReference type="EMBL" id="JAGTTL010000012">
    <property type="protein sequence ID" value="KAK6315093.1"/>
    <property type="molecule type" value="Genomic_DNA"/>
</dbReference>
<comment type="subcellular location">
    <subcellularLocation>
        <location evidence="1">Cell membrane</location>
        <topology evidence="1">Single-pass type I membrane protein</topology>
    </subcellularLocation>
</comment>
<dbReference type="PANTHER" id="PTHR25466">
    <property type="entry name" value="T-LYMPHOCYTE ACTIVATION ANTIGEN"/>
    <property type="match status" value="1"/>
</dbReference>
<evidence type="ECO:0000256" key="8">
    <source>
        <dbReference type="ARBA" id="ARBA00023170"/>
    </source>
</evidence>
<feature type="signal peptide" evidence="13">
    <location>
        <begin position="1"/>
        <end position="25"/>
    </location>
</feature>
<keyword evidence="8" id="KW-0675">Receptor</keyword>
<evidence type="ECO:0000256" key="10">
    <source>
        <dbReference type="ARBA" id="ARBA00023319"/>
    </source>
</evidence>
<dbReference type="GO" id="GO:0006955">
    <property type="term" value="P:immune response"/>
    <property type="evidence" value="ECO:0007669"/>
    <property type="project" value="TreeGrafter"/>
</dbReference>
<protein>
    <recommendedName>
        <fullName evidence="14">Ig-like domain-containing protein</fullName>
    </recommendedName>
</protein>
<keyword evidence="5 12" id="KW-1133">Transmembrane helix</keyword>